<keyword evidence="2 5" id="KW-0812">Transmembrane</keyword>
<keyword evidence="4 5" id="KW-0472">Membrane</keyword>
<protein>
    <submittedName>
        <fullName evidence="7">ABC transporter permease</fullName>
    </submittedName>
</protein>
<evidence type="ECO:0000313" key="7">
    <source>
        <dbReference type="EMBL" id="MVO98729.1"/>
    </source>
</evidence>
<accession>A0A7X3FFF5</accession>
<feature type="transmembrane region" description="Helical" evidence="5">
    <location>
        <begin position="227"/>
        <end position="247"/>
    </location>
</feature>
<evidence type="ECO:0000256" key="1">
    <source>
        <dbReference type="ARBA" id="ARBA00004141"/>
    </source>
</evidence>
<keyword evidence="3 5" id="KW-1133">Transmembrane helix</keyword>
<proteinExistence type="predicted"/>
<reference evidence="7 8" key="1">
    <citation type="journal article" date="2019" name="Microorganisms">
        <title>Paenibacillus lutrae sp. nov., A Chitinolytic Species Isolated from A River Otter in Castril Natural Park, Granada, Spain.</title>
        <authorList>
            <person name="Rodriguez M."/>
            <person name="Reina J.C."/>
            <person name="Bejar V."/>
            <person name="Llamas I."/>
        </authorList>
    </citation>
    <scope>NUCLEOTIDE SEQUENCE [LARGE SCALE GENOMIC DNA]</scope>
    <source>
        <strain evidence="7 8">N10</strain>
    </source>
</reference>
<dbReference type="PANTHER" id="PTHR43027:SF2">
    <property type="entry name" value="TRANSPORT PERMEASE PROTEIN"/>
    <property type="match status" value="1"/>
</dbReference>
<feature type="domain" description="ABC transmembrane type-2" evidence="6">
    <location>
        <begin position="140"/>
        <end position="366"/>
    </location>
</feature>
<evidence type="ECO:0000256" key="3">
    <source>
        <dbReference type="ARBA" id="ARBA00022989"/>
    </source>
</evidence>
<evidence type="ECO:0000256" key="2">
    <source>
        <dbReference type="ARBA" id="ARBA00022692"/>
    </source>
</evidence>
<dbReference type="GO" id="GO:0016020">
    <property type="term" value="C:membrane"/>
    <property type="evidence" value="ECO:0007669"/>
    <property type="project" value="UniProtKB-SubCell"/>
</dbReference>
<comment type="subcellular location">
    <subcellularLocation>
        <location evidence="1">Membrane</location>
        <topology evidence="1">Multi-pass membrane protein</topology>
    </subcellularLocation>
</comment>
<feature type="transmembrane region" description="Helical" evidence="5">
    <location>
        <begin position="21"/>
        <end position="40"/>
    </location>
</feature>
<dbReference type="InterPro" id="IPR047817">
    <property type="entry name" value="ABC2_TM_bact-type"/>
</dbReference>
<sequence>MKAYTQLTLAQLRIFIRNRQVLLWTFLFPVFFMVMFGTFFGGGGSVSLSGVVIDQDSSRQSAALVQALMKTPAMKLVQEEHAAPGMERLKEGDLQMVVIIPPGYGTKLQAAARGGEAAALNVYYDQTNVMTSELGTTVVTQVADGISKEMTGYQPVIAVKAEGVQALKLSYMDFLVPGIVSMMIMSNNLNGVAGQIASWRERGILRRMQSTTLTSSTFIASQITARLLLNGMQAVIVLLIASLIFGTHVNGSWLLLLLFVILGTLAFMSIGFIVASLAKTPESAGPIAGFISFPMLFLGGVFFSADNIPSFLQPIVNAIPITHLSTAMRQVMNVGADLTVLWPQALILGGWMIVAFAIASFTFKWE</sequence>
<feature type="transmembrane region" description="Helical" evidence="5">
    <location>
        <begin position="253"/>
        <end position="275"/>
    </location>
</feature>
<feature type="transmembrane region" description="Helical" evidence="5">
    <location>
        <begin position="174"/>
        <end position="199"/>
    </location>
</feature>
<dbReference type="PANTHER" id="PTHR43027">
    <property type="entry name" value="DOXORUBICIN RESISTANCE ABC TRANSPORTER PERMEASE PROTEIN DRRC-RELATED"/>
    <property type="match status" value="1"/>
</dbReference>
<dbReference type="InterPro" id="IPR052902">
    <property type="entry name" value="ABC-2_transporter"/>
</dbReference>
<dbReference type="Gene3D" id="3.40.1710.10">
    <property type="entry name" value="abc type-2 transporter like domain"/>
    <property type="match status" value="1"/>
</dbReference>
<evidence type="ECO:0000256" key="5">
    <source>
        <dbReference type="SAM" id="Phobius"/>
    </source>
</evidence>
<comment type="caution">
    <text evidence="7">The sequence shown here is derived from an EMBL/GenBank/DDBJ whole genome shotgun (WGS) entry which is preliminary data.</text>
</comment>
<feature type="transmembrane region" description="Helical" evidence="5">
    <location>
        <begin position="287"/>
        <end position="305"/>
    </location>
</feature>
<dbReference type="AlphaFoldDB" id="A0A7X3FFF5"/>
<evidence type="ECO:0000313" key="8">
    <source>
        <dbReference type="Proteomes" id="UP000490800"/>
    </source>
</evidence>
<name>A0A7X3FFF5_9BACL</name>
<gene>
    <name evidence="7" type="ORF">EDM21_04205</name>
</gene>
<dbReference type="RefSeq" id="WP_157333183.1">
    <property type="nucleotide sequence ID" value="NZ_RHLK01000002.1"/>
</dbReference>
<dbReference type="OrthoDB" id="9788252at2"/>
<dbReference type="Pfam" id="PF12698">
    <property type="entry name" value="ABC2_membrane_3"/>
    <property type="match status" value="1"/>
</dbReference>
<dbReference type="PROSITE" id="PS51012">
    <property type="entry name" value="ABC_TM2"/>
    <property type="match status" value="1"/>
</dbReference>
<dbReference type="GO" id="GO:0140359">
    <property type="term" value="F:ABC-type transporter activity"/>
    <property type="evidence" value="ECO:0007669"/>
    <property type="project" value="InterPro"/>
</dbReference>
<feature type="transmembrane region" description="Helical" evidence="5">
    <location>
        <begin position="341"/>
        <end position="363"/>
    </location>
</feature>
<dbReference type="Proteomes" id="UP000490800">
    <property type="component" value="Unassembled WGS sequence"/>
</dbReference>
<organism evidence="7 8">
    <name type="scientific">Paenibacillus lutrae</name>
    <dbReference type="NCBI Taxonomy" id="2078573"/>
    <lineage>
        <taxon>Bacteria</taxon>
        <taxon>Bacillati</taxon>
        <taxon>Bacillota</taxon>
        <taxon>Bacilli</taxon>
        <taxon>Bacillales</taxon>
        <taxon>Paenibacillaceae</taxon>
        <taxon>Paenibacillus</taxon>
    </lineage>
</organism>
<dbReference type="InterPro" id="IPR013525">
    <property type="entry name" value="ABC2_TM"/>
</dbReference>
<dbReference type="EMBL" id="RHLK01000002">
    <property type="protein sequence ID" value="MVO98729.1"/>
    <property type="molecule type" value="Genomic_DNA"/>
</dbReference>
<evidence type="ECO:0000259" key="6">
    <source>
        <dbReference type="PROSITE" id="PS51012"/>
    </source>
</evidence>
<evidence type="ECO:0000256" key="4">
    <source>
        <dbReference type="ARBA" id="ARBA00023136"/>
    </source>
</evidence>
<keyword evidence="8" id="KW-1185">Reference proteome</keyword>